<reference evidence="4" key="1">
    <citation type="submission" date="2017-02" db="UniProtKB">
        <authorList>
            <consortium name="WormBaseParasite"/>
        </authorList>
    </citation>
    <scope>IDENTIFICATION</scope>
</reference>
<dbReference type="AlphaFoldDB" id="A0A0N4ZT31"/>
<name>A0A0N4ZT31_PARTI</name>
<dbReference type="Gene3D" id="1.10.510.10">
    <property type="entry name" value="Transferase(Phosphotransferase) domain 1"/>
    <property type="match status" value="1"/>
</dbReference>
<comment type="similarity">
    <text evidence="1">Belongs to the protein kinase superfamily.</text>
</comment>
<dbReference type="SUPFAM" id="SSF48371">
    <property type="entry name" value="ARM repeat"/>
    <property type="match status" value="1"/>
</dbReference>
<evidence type="ECO:0000256" key="1">
    <source>
        <dbReference type="ARBA" id="ARBA00038349"/>
    </source>
</evidence>
<accession>A0A0N4ZT31</accession>
<dbReference type="Proteomes" id="UP000038045">
    <property type="component" value="Unplaced"/>
</dbReference>
<dbReference type="InterPro" id="IPR016024">
    <property type="entry name" value="ARM-type_fold"/>
</dbReference>
<dbReference type="Gene3D" id="3.30.200.20">
    <property type="entry name" value="Phosphorylase Kinase, domain 1"/>
    <property type="match status" value="1"/>
</dbReference>
<sequence>MDYFYKIKDTVSQVAAQASKVLPGNPITREYEVKELIATAGPGLLWKIHCGFKRSTKQKCAVWFFEKNEIEKWPKQEKDKFLDIMRKNVLTLTRIRHNRILIVEHGIEESRESIAFCTEPVFSSLANIFKPLNAPPNQDLKDFELESLEIRHGLLQLGEALTFLHIDLKMVHRNICPESIIVNERGAWKLSSFEFCCSETLNLQNIGESLTFPSFNWDPQSISATQVNLNYLAPEHIIQKECYPSSDMFSIGVLAYACFNQGKPIFERKSNLQTLKNDFKKLEDISTTHVAKIPSEFQNDVKKCCSLNPVFRPDCTQFTKLVYFDTIQIKTLNYFESLMQMDHNQKIIFFKGLLQVFDSFPKRTLFQKVLPFLSGEFSTHQLIPFILPSIFQMADIATNEEFSRYILPALIPIFNIQKPYQISLLLLQKMELFLKKTPENDIKKYVLPLIYNSILSDTIRIQELCLNNIPAIGKLVDREAMKNQLLPRILKLVTEGGVVAIKVQSLVCIAKLLPNLEHWMVSDQIIPTLSKITSKEPGVLMAILGVYKLAFESEKFGISRELIAKNVLPFLISTSIENTLNLSQFESFMLLIKQMLSKMESEQRMRLQQLSAGQEEQRAIPNFSELINQKSSNIISNDKTLEGLDDFFNKPKVENLEIKKETTLDNILGISNNSSSCEQKNKKSSDSFDFSEFLKPQKCSNTLEFKSSLNNISFPSPPSATNFIKNNNMSISTGFEKPAFPNTSALNNSFSKSTTSKVVDPFADLDPFAKNKAPSIASLSSNKNINATNTLFNQKSAKNQLDDLFR</sequence>
<dbReference type="SMART" id="SM00220">
    <property type="entry name" value="S_TKc"/>
    <property type="match status" value="1"/>
</dbReference>
<organism evidence="3 4">
    <name type="scientific">Parastrongyloides trichosuri</name>
    <name type="common">Possum-specific nematode worm</name>
    <dbReference type="NCBI Taxonomy" id="131310"/>
    <lineage>
        <taxon>Eukaryota</taxon>
        <taxon>Metazoa</taxon>
        <taxon>Ecdysozoa</taxon>
        <taxon>Nematoda</taxon>
        <taxon>Chromadorea</taxon>
        <taxon>Rhabditida</taxon>
        <taxon>Tylenchina</taxon>
        <taxon>Panagrolaimomorpha</taxon>
        <taxon>Strongyloidoidea</taxon>
        <taxon>Strongyloididae</taxon>
        <taxon>Parastrongyloides</taxon>
    </lineage>
</organism>
<dbReference type="InterPro" id="IPR011989">
    <property type="entry name" value="ARM-like"/>
</dbReference>
<evidence type="ECO:0000313" key="4">
    <source>
        <dbReference type="WBParaSite" id="PTRK_0001166300.1"/>
    </source>
</evidence>
<dbReference type="InterPro" id="IPR000719">
    <property type="entry name" value="Prot_kinase_dom"/>
</dbReference>
<dbReference type="STRING" id="131310.A0A0N4ZT31"/>
<dbReference type="GO" id="GO:0004672">
    <property type="term" value="F:protein kinase activity"/>
    <property type="evidence" value="ECO:0007669"/>
    <property type="project" value="InterPro"/>
</dbReference>
<dbReference type="Gene3D" id="1.25.10.10">
    <property type="entry name" value="Leucine-rich Repeat Variant"/>
    <property type="match status" value="1"/>
</dbReference>
<keyword evidence="3" id="KW-1185">Reference proteome</keyword>
<feature type="domain" description="Protein kinase" evidence="2">
    <location>
        <begin position="34"/>
        <end position="324"/>
    </location>
</feature>
<dbReference type="WBParaSite" id="PTRK_0001166300.1">
    <property type="protein sequence ID" value="PTRK_0001166300.1"/>
    <property type="gene ID" value="PTRK_0001166300"/>
</dbReference>
<evidence type="ECO:0000313" key="3">
    <source>
        <dbReference type="Proteomes" id="UP000038045"/>
    </source>
</evidence>
<dbReference type="GO" id="GO:0005524">
    <property type="term" value="F:ATP binding"/>
    <property type="evidence" value="ECO:0007669"/>
    <property type="project" value="InterPro"/>
</dbReference>
<dbReference type="InterPro" id="IPR051177">
    <property type="entry name" value="CIK-Related_Protein"/>
</dbReference>
<protein>
    <submittedName>
        <fullName evidence="4">Protein kinase domain-containing protein</fullName>
    </submittedName>
</protein>
<dbReference type="InterPro" id="IPR011009">
    <property type="entry name" value="Kinase-like_dom_sf"/>
</dbReference>
<dbReference type="SUPFAM" id="SSF56112">
    <property type="entry name" value="Protein kinase-like (PK-like)"/>
    <property type="match status" value="1"/>
</dbReference>
<dbReference type="Pfam" id="PF00069">
    <property type="entry name" value="Pkinase"/>
    <property type="match status" value="1"/>
</dbReference>
<dbReference type="PANTHER" id="PTHR12984:SF6">
    <property type="entry name" value="SCY1-LIKE PROTEIN 2"/>
    <property type="match status" value="1"/>
</dbReference>
<dbReference type="PROSITE" id="PS50011">
    <property type="entry name" value="PROTEIN_KINASE_DOM"/>
    <property type="match status" value="1"/>
</dbReference>
<dbReference type="PANTHER" id="PTHR12984">
    <property type="entry name" value="SCY1-RELATED S/T PROTEIN KINASE-LIKE"/>
    <property type="match status" value="1"/>
</dbReference>
<proteinExistence type="inferred from homology"/>
<evidence type="ECO:0000259" key="2">
    <source>
        <dbReference type="PROSITE" id="PS50011"/>
    </source>
</evidence>
<dbReference type="CDD" id="cd14011">
    <property type="entry name" value="PK_SCY1_like"/>
    <property type="match status" value="1"/>
</dbReference>